<gene>
    <name evidence="2" type="ORF">I573_01346</name>
</gene>
<dbReference type="PATRIC" id="fig|1140003.3.peg.1289"/>
<dbReference type="eggNOG" id="COG4836">
    <property type="taxonomic scope" value="Bacteria"/>
</dbReference>
<protein>
    <submittedName>
        <fullName evidence="2">Uncharacterized protein</fullName>
    </submittedName>
</protein>
<evidence type="ECO:0000313" key="2">
    <source>
        <dbReference type="EMBL" id="EOT83623.1"/>
    </source>
</evidence>
<keyword evidence="1" id="KW-1133">Transmembrane helix</keyword>
<name>S0P479_9ENTE</name>
<dbReference type="STRING" id="1140003.OMY_01334"/>
<keyword evidence="3" id="KW-1185">Reference proteome</keyword>
<reference evidence="2 3" key="1">
    <citation type="submission" date="2013-03" db="EMBL/GenBank/DDBJ databases">
        <title>The Genome Sequence of Enterococcus sulfureus ATCC_49903 (PacBio/Illumina hybrid assembly).</title>
        <authorList>
            <consortium name="The Broad Institute Genomics Platform"/>
            <consortium name="The Broad Institute Genome Sequencing Center for Infectious Disease"/>
            <person name="Earl A."/>
            <person name="Russ C."/>
            <person name="Gilmore M."/>
            <person name="Surin D."/>
            <person name="Walker B."/>
            <person name="Young S."/>
            <person name="Zeng Q."/>
            <person name="Gargeya S."/>
            <person name="Fitzgerald M."/>
            <person name="Haas B."/>
            <person name="Abouelleil A."/>
            <person name="Allen A.W."/>
            <person name="Alvarado L."/>
            <person name="Arachchi H.M."/>
            <person name="Berlin A.M."/>
            <person name="Chapman S.B."/>
            <person name="Gainer-Dewar J."/>
            <person name="Goldberg J."/>
            <person name="Griggs A."/>
            <person name="Gujja S."/>
            <person name="Hansen M."/>
            <person name="Howarth C."/>
            <person name="Imamovic A."/>
            <person name="Ireland A."/>
            <person name="Larimer J."/>
            <person name="McCowan C."/>
            <person name="Murphy C."/>
            <person name="Pearson M."/>
            <person name="Poon T.W."/>
            <person name="Priest M."/>
            <person name="Roberts A."/>
            <person name="Saif S."/>
            <person name="Shea T."/>
            <person name="Sisk P."/>
            <person name="Sykes S."/>
            <person name="Wortman J."/>
            <person name="Nusbaum C."/>
            <person name="Birren B."/>
        </authorList>
    </citation>
    <scope>NUCLEOTIDE SEQUENCE [LARGE SCALE GENOMIC DNA]</scope>
    <source>
        <strain evidence="2 3">ATCC 49903</strain>
    </source>
</reference>
<dbReference type="NCBIfam" id="TIGR02327">
    <property type="entry name" value="int_mem_ywzB"/>
    <property type="match status" value="1"/>
</dbReference>
<proteinExistence type="predicted"/>
<dbReference type="EMBL" id="ASWO01000005">
    <property type="protein sequence ID" value="EOT83623.1"/>
    <property type="molecule type" value="Genomic_DNA"/>
</dbReference>
<evidence type="ECO:0000313" key="3">
    <source>
        <dbReference type="Proteomes" id="UP000015961"/>
    </source>
</evidence>
<feature type="transmembrane region" description="Helical" evidence="1">
    <location>
        <begin position="45"/>
        <end position="68"/>
    </location>
</feature>
<dbReference type="RefSeq" id="WP_016185783.1">
    <property type="nucleotide sequence ID" value="NZ_ASWO01000005.1"/>
</dbReference>
<dbReference type="Pfam" id="PF06612">
    <property type="entry name" value="DUF1146"/>
    <property type="match status" value="1"/>
</dbReference>
<dbReference type="InterPro" id="IPR009526">
    <property type="entry name" value="DUF1146"/>
</dbReference>
<evidence type="ECO:0000256" key="1">
    <source>
        <dbReference type="SAM" id="Phobius"/>
    </source>
</evidence>
<keyword evidence="1" id="KW-0472">Membrane</keyword>
<dbReference type="OrthoDB" id="1651016at2"/>
<dbReference type="Proteomes" id="UP000015961">
    <property type="component" value="Unassembled WGS sequence"/>
</dbReference>
<feature type="transmembrane region" description="Helical" evidence="1">
    <location>
        <begin position="6"/>
        <end position="24"/>
    </location>
</feature>
<accession>S0P479</accession>
<organism evidence="2 3">
    <name type="scientific">Enterococcus sulfureus ATCC 49903</name>
    <dbReference type="NCBI Taxonomy" id="1140003"/>
    <lineage>
        <taxon>Bacteria</taxon>
        <taxon>Bacillati</taxon>
        <taxon>Bacillota</taxon>
        <taxon>Bacilli</taxon>
        <taxon>Lactobacillales</taxon>
        <taxon>Enterococcaceae</taxon>
        <taxon>Enterococcus</taxon>
    </lineage>
</organism>
<comment type="caution">
    <text evidence="2">The sequence shown here is derived from an EMBL/GenBank/DDBJ whole genome shotgun (WGS) entry which is preliminary data.</text>
</comment>
<sequence length="77" mass="8920">MQVYGVDILIRFCSHLTFIYLAFWSLQALRLETFFQKQKTTQLKILLLLVAIGLGYMASQFFLEIIILSKNLVTVGF</sequence>
<keyword evidence="1" id="KW-0812">Transmembrane</keyword>
<dbReference type="AlphaFoldDB" id="S0P479"/>